<evidence type="ECO:0000313" key="3">
    <source>
        <dbReference type="Proteomes" id="UP000625976"/>
    </source>
</evidence>
<reference evidence="2" key="1">
    <citation type="journal article" date="2014" name="Int. J. Syst. Evol. Microbiol.">
        <title>Complete genome sequence of Corynebacterium casei LMG S-19264T (=DSM 44701T), isolated from a smear-ripened cheese.</title>
        <authorList>
            <consortium name="US DOE Joint Genome Institute (JGI-PGF)"/>
            <person name="Walter F."/>
            <person name="Albersmeier A."/>
            <person name="Kalinowski J."/>
            <person name="Ruckert C."/>
        </authorList>
    </citation>
    <scope>NUCLEOTIDE SEQUENCE</scope>
    <source>
        <strain evidence="2">CGMCC 1.12751</strain>
    </source>
</reference>
<gene>
    <name evidence="2" type="ORF">GCM10010976_25200</name>
</gene>
<dbReference type="InterPro" id="IPR001173">
    <property type="entry name" value="Glyco_trans_2-like"/>
</dbReference>
<accession>A0A917GPK6</accession>
<dbReference type="Proteomes" id="UP000625976">
    <property type="component" value="Unassembled WGS sequence"/>
</dbReference>
<organism evidence="2 3">
    <name type="scientific">Bizionia arctica</name>
    <dbReference type="NCBI Taxonomy" id="1495645"/>
    <lineage>
        <taxon>Bacteria</taxon>
        <taxon>Pseudomonadati</taxon>
        <taxon>Bacteroidota</taxon>
        <taxon>Flavobacteriia</taxon>
        <taxon>Flavobacteriales</taxon>
        <taxon>Flavobacteriaceae</taxon>
        <taxon>Bizionia</taxon>
    </lineage>
</organism>
<sequence>MDFKEPLISIIIPTFNRAHLIGETLDSVLAQTYQNWECLVVDDGSTDNTAELIKKYSLKDVRFQYHHRPKDRLRGGNASRNYGFEQSKGKYINWFDSDDLMLPKKLEIQMGLLHQTTFDYTICQSMMYDVSSGEELGLRAKKLKSDDIFQDFVAFTIFWLTQAPLWKRSFLEKHHLKFNEGLTQSQDYDFHIRVLAISENYSFTDIPLVKVGCHGENMSNSIVNNVKKLKSNLYVKNELFNKFGDRMDLTTKRIVFTHMFEIFRQTVFTRSLKKVFIVFPSIVKHIPDIKLSYITQVKLVLNIIRGAFLYLSFKKGYSYLKLDF</sequence>
<comment type="caution">
    <text evidence="2">The sequence shown here is derived from an EMBL/GenBank/DDBJ whole genome shotgun (WGS) entry which is preliminary data.</text>
</comment>
<dbReference type="RefSeq" id="WP_188465420.1">
    <property type="nucleotide sequence ID" value="NZ_BMFQ01000003.1"/>
</dbReference>
<dbReference type="EMBL" id="BMFQ01000003">
    <property type="protein sequence ID" value="GGG53097.1"/>
    <property type="molecule type" value="Genomic_DNA"/>
</dbReference>
<dbReference type="AlphaFoldDB" id="A0A917GPK6"/>
<reference evidence="2" key="2">
    <citation type="submission" date="2020-09" db="EMBL/GenBank/DDBJ databases">
        <authorList>
            <person name="Sun Q."/>
            <person name="Zhou Y."/>
        </authorList>
    </citation>
    <scope>NUCLEOTIDE SEQUENCE</scope>
    <source>
        <strain evidence="2">CGMCC 1.12751</strain>
    </source>
</reference>
<dbReference type="PANTHER" id="PTHR22916">
    <property type="entry name" value="GLYCOSYLTRANSFERASE"/>
    <property type="match status" value="1"/>
</dbReference>
<dbReference type="PANTHER" id="PTHR22916:SF3">
    <property type="entry name" value="UDP-GLCNAC:BETAGAL BETA-1,3-N-ACETYLGLUCOSAMINYLTRANSFERASE-LIKE PROTEIN 1"/>
    <property type="match status" value="1"/>
</dbReference>
<dbReference type="GO" id="GO:0016758">
    <property type="term" value="F:hexosyltransferase activity"/>
    <property type="evidence" value="ECO:0007669"/>
    <property type="project" value="UniProtKB-ARBA"/>
</dbReference>
<name>A0A917GPK6_9FLAO</name>
<protein>
    <recommendedName>
        <fullName evidence="1">Glycosyltransferase 2-like domain-containing protein</fullName>
    </recommendedName>
</protein>
<evidence type="ECO:0000313" key="2">
    <source>
        <dbReference type="EMBL" id="GGG53097.1"/>
    </source>
</evidence>
<dbReference type="SUPFAM" id="SSF53448">
    <property type="entry name" value="Nucleotide-diphospho-sugar transferases"/>
    <property type="match status" value="1"/>
</dbReference>
<keyword evidence="3" id="KW-1185">Reference proteome</keyword>
<evidence type="ECO:0000259" key="1">
    <source>
        <dbReference type="Pfam" id="PF00535"/>
    </source>
</evidence>
<feature type="domain" description="Glycosyltransferase 2-like" evidence="1">
    <location>
        <begin position="9"/>
        <end position="136"/>
    </location>
</feature>
<dbReference type="Gene3D" id="3.90.550.10">
    <property type="entry name" value="Spore Coat Polysaccharide Biosynthesis Protein SpsA, Chain A"/>
    <property type="match status" value="1"/>
</dbReference>
<dbReference type="InterPro" id="IPR029044">
    <property type="entry name" value="Nucleotide-diphossugar_trans"/>
</dbReference>
<proteinExistence type="predicted"/>
<dbReference type="Pfam" id="PF00535">
    <property type="entry name" value="Glycos_transf_2"/>
    <property type="match status" value="1"/>
</dbReference>